<dbReference type="AlphaFoldDB" id="A0A430AX27"/>
<sequence>MQLKKMQSNIYRQYALLKRGLEQRSATIETEFCEKNQKLTTNSNDRSDRLKQVIKWQAKGH</sequence>
<accession>A0A430AX27</accession>
<dbReference type="EMBL" id="NGKA01000007">
    <property type="protein sequence ID" value="RSU12603.1"/>
    <property type="molecule type" value="Genomic_DNA"/>
</dbReference>
<keyword evidence="2" id="KW-1185">Reference proteome</keyword>
<dbReference type="RefSeq" id="WP_126808290.1">
    <property type="nucleotide sequence ID" value="NZ_NGKA01000007.1"/>
</dbReference>
<dbReference type="Proteomes" id="UP000287605">
    <property type="component" value="Unassembled WGS sequence"/>
</dbReference>
<name>A0A430AX27_9ENTE</name>
<reference evidence="1 2" key="1">
    <citation type="submission" date="2017-05" db="EMBL/GenBank/DDBJ databases">
        <title>Vagococcus spp. assemblies.</title>
        <authorList>
            <person name="Gulvik C.A."/>
        </authorList>
    </citation>
    <scope>NUCLEOTIDE SEQUENCE [LARGE SCALE GENOMIC DNA]</scope>
    <source>
        <strain evidence="1 2">CCUG 51432</strain>
    </source>
</reference>
<gene>
    <name evidence="1" type="ORF">CBF29_05590</name>
</gene>
<proteinExistence type="predicted"/>
<organism evidence="1 2">
    <name type="scientific">Vagococcus elongatus</name>
    <dbReference type="NCBI Taxonomy" id="180344"/>
    <lineage>
        <taxon>Bacteria</taxon>
        <taxon>Bacillati</taxon>
        <taxon>Bacillota</taxon>
        <taxon>Bacilli</taxon>
        <taxon>Lactobacillales</taxon>
        <taxon>Enterococcaceae</taxon>
        <taxon>Vagococcus</taxon>
    </lineage>
</organism>
<comment type="caution">
    <text evidence="1">The sequence shown here is derived from an EMBL/GenBank/DDBJ whole genome shotgun (WGS) entry which is preliminary data.</text>
</comment>
<protein>
    <submittedName>
        <fullName evidence="1">Uncharacterized protein</fullName>
    </submittedName>
</protein>
<evidence type="ECO:0000313" key="2">
    <source>
        <dbReference type="Proteomes" id="UP000287605"/>
    </source>
</evidence>
<evidence type="ECO:0000313" key="1">
    <source>
        <dbReference type="EMBL" id="RSU12603.1"/>
    </source>
</evidence>